<comment type="caution">
    <text evidence="14">The sequence shown here is derived from an EMBL/GenBank/DDBJ whole genome shotgun (WGS) entry which is preliminary data.</text>
</comment>
<dbReference type="InterPro" id="IPR027417">
    <property type="entry name" value="P-loop_NTPase"/>
</dbReference>
<evidence type="ECO:0000256" key="1">
    <source>
        <dbReference type="ARBA" id="ARBA00012552"/>
    </source>
</evidence>
<dbReference type="GO" id="GO:0005524">
    <property type="term" value="F:ATP binding"/>
    <property type="evidence" value="ECO:0007669"/>
    <property type="project" value="UniProtKB-KW"/>
</dbReference>
<keyword evidence="3 9" id="KW-0378">Hydrolase</keyword>
<comment type="similarity">
    <text evidence="9">Belongs to the DEAD box helicase family.</text>
</comment>
<dbReference type="SMART" id="SM00487">
    <property type="entry name" value="DEXDc"/>
    <property type="match status" value="1"/>
</dbReference>
<dbReference type="EC" id="3.6.4.13" evidence="1"/>
<accession>A0A0J7P3P3</accession>
<organism evidence="14 15">
    <name type="scientific">Lasius niger</name>
    <name type="common">Black garden ant</name>
    <dbReference type="NCBI Taxonomy" id="67767"/>
    <lineage>
        <taxon>Eukaryota</taxon>
        <taxon>Metazoa</taxon>
        <taxon>Ecdysozoa</taxon>
        <taxon>Arthropoda</taxon>
        <taxon>Hexapoda</taxon>
        <taxon>Insecta</taxon>
        <taxon>Pterygota</taxon>
        <taxon>Neoptera</taxon>
        <taxon>Endopterygota</taxon>
        <taxon>Hymenoptera</taxon>
        <taxon>Apocrita</taxon>
        <taxon>Aculeata</taxon>
        <taxon>Formicoidea</taxon>
        <taxon>Formicidae</taxon>
        <taxon>Formicinae</taxon>
        <taxon>Lasius</taxon>
        <taxon>Lasius</taxon>
    </lineage>
</organism>
<feature type="compositionally biased region" description="Basic and acidic residues" evidence="10">
    <location>
        <begin position="112"/>
        <end position="133"/>
    </location>
</feature>
<dbReference type="FunFam" id="3.40.50.300:FF:000397">
    <property type="entry name" value="Probable ATP-dependent RNA helicase DDX4"/>
    <property type="match status" value="1"/>
</dbReference>
<dbReference type="PROSITE" id="PS51194">
    <property type="entry name" value="HELICASE_CTER"/>
    <property type="match status" value="1"/>
</dbReference>
<dbReference type="OrthoDB" id="196131at2759"/>
<protein>
    <recommendedName>
        <fullName evidence="1">RNA helicase</fullName>
        <ecNumber evidence="1">3.6.4.13</ecNumber>
    </recommendedName>
</protein>
<keyword evidence="2 9" id="KW-0547">Nucleotide-binding</keyword>
<dbReference type="GO" id="GO:0003723">
    <property type="term" value="F:RNA binding"/>
    <property type="evidence" value="ECO:0007669"/>
    <property type="project" value="UniProtKB-KW"/>
</dbReference>
<evidence type="ECO:0000313" key="15">
    <source>
        <dbReference type="Proteomes" id="UP000036403"/>
    </source>
</evidence>
<evidence type="ECO:0000256" key="4">
    <source>
        <dbReference type="ARBA" id="ARBA00022806"/>
    </source>
</evidence>
<dbReference type="PaxDb" id="67767-A0A0J7P3P3"/>
<reference evidence="14 15" key="1">
    <citation type="submission" date="2015-04" db="EMBL/GenBank/DDBJ databases">
        <title>Lasius niger genome sequencing.</title>
        <authorList>
            <person name="Konorov E.A."/>
            <person name="Nikitin M.A."/>
            <person name="Kirill M.V."/>
            <person name="Chang P."/>
        </authorList>
    </citation>
    <scope>NUCLEOTIDE SEQUENCE [LARGE SCALE GENOMIC DNA]</scope>
    <source>
        <tissue evidence="14">Whole</tissue>
    </source>
</reference>
<gene>
    <name evidence="14" type="ORF">RF55_628</name>
</gene>
<dbReference type="FunFam" id="3.40.50.300:FF:000008">
    <property type="entry name" value="ATP-dependent RNA helicase RhlB"/>
    <property type="match status" value="1"/>
</dbReference>
<dbReference type="Gene3D" id="3.40.50.300">
    <property type="entry name" value="P-loop containing nucleotide triphosphate hydrolases"/>
    <property type="match status" value="2"/>
</dbReference>
<dbReference type="InterPro" id="IPR011545">
    <property type="entry name" value="DEAD/DEAH_box_helicase_dom"/>
</dbReference>
<dbReference type="STRING" id="67767.A0A0J7P3P3"/>
<dbReference type="PROSITE" id="PS51192">
    <property type="entry name" value="HELICASE_ATP_BIND_1"/>
    <property type="match status" value="1"/>
</dbReference>
<keyword evidence="5 9" id="KW-0067">ATP-binding</keyword>
<evidence type="ECO:0000256" key="3">
    <source>
        <dbReference type="ARBA" id="ARBA00022801"/>
    </source>
</evidence>
<evidence type="ECO:0000256" key="5">
    <source>
        <dbReference type="ARBA" id="ARBA00022840"/>
    </source>
</evidence>
<comment type="catalytic activity">
    <reaction evidence="7">
        <text>ATP + H2O = ADP + phosphate + H(+)</text>
        <dbReference type="Rhea" id="RHEA:13065"/>
        <dbReference type="ChEBI" id="CHEBI:15377"/>
        <dbReference type="ChEBI" id="CHEBI:15378"/>
        <dbReference type="ChEBI" id="CHEBI:30616"/>
        <dbReference type="ChEBI" id="CHEBI:43474"/>
        <dbReference type="ChEBI" id="CHEBI:456216"/>
        <dbReference type="EC" id="3.6.4.13"/>
    </reaction>
</comment>
<dbReference type="CDD" id="cd17967">
    <property type="entry name" value="DEADc_DDX3_DDX4"/>
    <property type="match status" value="1"/>
</dbReference>
<keyword evidence="4 9" id="KW-0347">Helicase</keyword>
<dbReference type="CDD" id="cd18787">
    <property type="entry name" value="SF2_C_DEAD"/>
    <property type="match status" value="1"/>
</dbReference>
<evidence type="ECO:0000256" key="10">
    <source>
        <dbReference type="SAM" id="MobiDB-lite"/>
    </source>
</evidence>
<dbReference type="InterPro" id="IPR000629">
    <property type="entry name" value="RNA-helicase_DEAD-box_CS"/>
</dbReference>
<evidence type="ECO:0000256" key="2">
    <source>
        <dbReference type="ARBA" id="ARBA00022741"/>
    </source>
</evidence>
<proteinExistence type="inferred from homology"/>
<dbReference type="InterPro" id="IPR014001">
    <property type="entry name" value="Helicase_ATP-bd"/>
</dbReference>
<dbReference type="PANTHER" id="PTHR47958">
    <property type="entry name" value="ATP-DEPENDENT RNA HELICASE DBP3"/>
    <property type="match status" value="1"/>
</dbReference>
<evidence type="ECO:0000256" key="8">
    <source>
        <dbReference type="PROSITE-ProRule" id="PRU00552"/>
    </source>
</evidence>
<dbReference type="InterPro" id="IPR014014">
    <property type="entry name" value="RNA_helicase_DEAD_Q_motif"/>
</dbReference>
<dbReference type="Pfam" id="PF00271">
    <property type="entry name" value="Helicase_C"/>
    <property type="match status" value="1"/>
</dbReference>
<feature type="compositionally biased region" description="Basic and acidic residues" evidence="10">
    <location>
        <begin position="146"/>
        <end position="217"/>
    </location>
</feature>
<evidence type="ECO:0000259" key="12">
    <source>
        <dbReference type="PROSITE" id="PS51194"/>
    </source>
</evidence>
<name>A0A0J7P3P3_LASNI</name>
<dbReference type="InterPro" id="IPR044763">
    <property type="entry name" value="Ded1/Dbp1_DEADc"/>
</dbReference>
<evidence type="ECO:0000259" key="11">
    <source>
        <dbReference type="PROSITE" id="PS51192"/>
    </source>
</evidence>
<dbReference type="PROSITE" id="PS51195">
    <property type="entry name" value="Q_MOTIF"/>
    <property type="match status" value="1"/>
</dbReference>
<dbReference type="SUPFAM" id="SSF52540">
    <property type="entry name" value="P-loop containing nucleoside triphosphate hydrolases"/>
    <property type="match status" value="2"/>
</dbReference>
<evidence type="ECO:0000256" key="7">
    <source>
        <dbReference type="ARBA" id="ARBA00047984"/>
    </source>
</evidence>
<dbReference type="GO" id="GO:0016787">
    <property type="term" value="F:hydrolase activity"/>
    <property type="evidence" value="ECO:0007669"/>
    <property type="project" value="UniProtKB-KW"/>
</dbReference>
<feature type="compositionally biased region" description="Low complexity" evidence="10">
    <location>
        <begin position="45"/>
        <end position="73"/>
    </location>
</feature>
<evidence type="ECO:0000256" key="6">
    <source>
        <dbReference type="ARBA" id="ARBA00022884"/>
    </source>
</evidence>
<dbReference type="SMART" id="SM00490">
    <property type="entry name" value="HELICc"/>
    <property type="match status" value="1"/>
</dbReference>
<dbReference type="GO" id="GO:0031047">
    <property type="term" value="P:regulatory ncRNA-mediated gene silencing"/>
    <property type="evidence" value="ECO:0007669"/>
    <property type="project" value="UniProtKB-ARBA"/>
</dbReference>
<dbReference type="GO" id="GO:0003724">
    <property type="term" value="F:RNA helicase activity"/>
    <property type="evidence" value="ECO:0007669"/>
    <property type="project" value="UniProtKB-EC"/>
</dbReference>
<dbReference type="AlphaFoldDB" id="A0A0J7P3P3"/>
<dbReference type="PROSITE" id="PS00039">
    <property type="entry name" value="DEAD_ATP_HELICASE"/>
    <property type="match status" value="1"/>
</dbReference>
<feature type="short sequence motif" description="Q motif" evidence="8">
    <location>
        <begin position="275"/>
        <end position="303"/>
    </location>
</feature>
<dbReference type="EMBL" id="LBMM01000185">
    <property type="protein sequence ID" value="KMR04559.1"/>
    <property type="molecule type" value="Genomic_DNA"/>
</dbReference>
<feature type="region of interest" description="Disordered" evidence="10">
    <location>
        <begin position="1"/>
        <end position="245"/>
    </location>
</feature>
<sequence>MTEEQWGISDMDFSQPPVNTSSFDEGRAPSHGKGRGTIPYNNDTNYSVGRNNSYNNGNTDNYQKNYGDNTYNGDNDENKGYEGNNSKRFGGNNRGQDNDRPRYGNNGGGDDGNDRRWQGNRDRNNSRRNKDNYETEDNGYDGNYQNDRRDRPRRDRDDNRGGRDRDDNRGGRDRDDNRGGRDRDDNRGGRGYGRNRDGGDDYNENNDKQDRGRRGGPSEDNNEEEPKKREIYIPPEQPNDESSLFGNDVSMGINFDKYDDIEVKVTGENAPRSIQSFDQSGLRTILLDNIRKSGYTKPTPVQKYAIPIIMSGRDLMACAQTGSGKTAAFVVPILHTLLESPRDLITTASSCEPQALIVSPTRELTSQIHQQVKKFSLGSIIRAELAYGGTSVSHQREKIFAGCHVLVATPGRLLDFIGRGRVKLSSIRFLVLDEADRMLDMGFLPDIEKIVDHETMVPAADRQTLMFSATFPSEIQELASRFLKNYLFLAVGIVGGACADVEQNFYQASGQPEKRKLLKELLEKQSQMGSIEGTLVFVEQKRHTDFIAAFLSESNFPTTSIHGDRLQREREEALSDFKRGKMSILVATAVAARGLDIKNVAHVINFDLPKTIDEYVHRIGRTGRVGNRGKATSFFDPNVDMPLTGDLVKILKQADQAIPGWLESGGGGGSRTFASGRGSRRFGGVDIRGNNDAYGETYDDVGYAPPVPAEPEEVW</sequence>
<feature type="domain" description="Helicase ATP-binding" evidence="11">
    <location>
        <begin position="306"/>
        <end position="489"/>
    </location>
</feature>
<keyword evidence="6" id="KW-0694">RNA-binding</keyword>
<evidence type="ECO:0000259" key="13">
    <source>
        <dbReference type="PROSITE" id="PS51195"/>
    </source>
</evidence>
<dbReference type="Pfam" id="PF00270">
    <property type="entry name" value="DEAD"/>
    <property type="match status" value="1"/>
</dbReference>
<dbReference type="Proteomes" id="UP000036403">
    <property type="component" value="Unassembled WGS sequence"/>
</dbReference>
<keyword evidence="15" id="KW-1185">Reference proteome</keyword>
<dbReference type="InterPro" id="IPR001650">
    <property type="entry name" value="Helicase_C-like"/>
</dbReference>
<feature type="domain" description="DEAD-box RNA helicase Q" evidence="13">
    <location>
        <begin position="275"/>
        <end position="303"/>
    </location>
</feature>
<evidence type="ECO:0000256" key="9">
    <source>
        <dbReference type="RuleBase" id="RU000492"/>
    </source>
</evidence>
<feature type="domain" description="Helicase C-terminal" evidence="12">
    <location>
        <begin position="513"/>
        <end position="666"/>
    </location>
</feature>
<evidence type="ECO:0000313" key="14">
    <source>
        <dbReference type="EMBL" id="KMR04559.1"/>
    </source>
</evidence>